<evidence type="ECO:0000313" key="12">
    <source>
        <dbReference type="EMBL" id="TYP93863.1"/>
    </source>
</evidence>
<protein>
    <recommendedName>
        <fullName evidence="11">Peptidase M50 domain-containing protein</fullName>
    </recommendedName>
</protein>
<keyword evidence="9 10" id="KW-0472">Membrane</keyword>
<keyword evidence="6" id="KW-0378">Hydrolase</keyword>
<sequence length="409" mass="45516">MDNKPPTETTDFQLDLVNAQSSFSQQVRQELDPKTIAKHLALFLITVLTVSLTGSSFVGFNPAPFPLGLPSLSDFFRGLLFAGLLLGFLGVHEFGHYFAAVYHKIKVTLPYFIPIPLGIGTFGAVIRIKQKINDTYKMFDVGASGPLAGFVVSLVVLIYGFSTLPEPSYIQNFEGHEAVKEYVAENGVYPDNPPQETNGNVLMVGNTILYSALASFYENVPPMWEMYHYPFLFAGWLGLFFTALNLTPIGQLDGGHILYSLIGFKKHKIVARLFFGVLITLAGIEAIPFIHMNLGDFDNSLGILSWIIWAAVLYTLLRKAFKGDLQWIIPTLATSIASSAGFLYLYVGNITTSGSLIWVFWSFFLAYLVGIEHPPALRERKLTPTRRFLGWLCMVIFVLCISPNPLYLI</sequence>
<evidence type="ECO:0000256" key="10">
    <source>
        <dbReference type="SAM" id="Phobius"/>
    </source>
</evidence>
<evidence type="ECO:0000256" key="1">
    <source>
        <dbReference type="ARBA" id="ARBA00001947"/>
    </source>
</evidence>
<dbReference type="PANTHER" id="PTHR31412:SF0">
    <property type="entry name" value="ZINC METALLOPROTEASE EGY1, CHLOROPLASTIC-RELATED"/>
    <property type="match status" value="1"/>
</dbReference>
<accession>A0A5D3YJB2</accession>
<dbReference type="InterPro" id="IPR008915">
    <property type="entry name" value="Peptidase_M50"/>
</dbReference>
<gene>
    <name evidence="12" type="ORF">LX73_1578</name>
</gene>
<feature type="transmembrane region" description="Helical" evidence="10">
    <location>
        <begin position="40"/>
        <end position="63"/>
    </location>
</feature>
<keyword evidence="7" id="KW-0809">Transit peptide</keyword>
<feature type="transmembrane region" description="Helical" evidence="10">
    <location>
        <begin position="227"/>
        <end position="248"/>
    </location>
</feature>
<evidence type="ECO:0000256" key="6">
    <source>
        <dbReference type="ARBA" id="ARBA00022801"/>
    </source>
</evidence>
<keyword evidence="8 10" id="KW-1133">Transmembrane helix</keyword>
<dbReference type="AlphaFoldDB" id="A0A5D3YJB2"/>
<evidence type="ECO:0000313" key="13">
    <source>
        <dbReference type="Proteomes" id="UP000324595"/>
    </source>
</evidence>
<name>A0A5D3YJB2_9BACT</name>
<dbReference type="CDD" id="cd06160">
    <property type="entry name" value="S2P-M50_like_2"/>
    <property type="match status" value="1"/>
</dbReference>
<comment type="subcellular location">
    <subcellularLocation>
        <location evidence="2">Membrane</location>
        <topology evidence="2">Multi-pass membrane protein</topology>
    </subcellularLocation>
</comment>
<feature type="transmembrane region" description="Helical" evidence="10">
    <location>
        <begin position="269"/>
        <end position="291"/>
    </location>
</feature>
<feature type="transmembrane region" description="Helical" evidence="10">
    <location>
        <begin position="75"/>
        <end position="95"/>
    </location>
</feature>
<evidence type="ECO:0000256" key="9">
    <source>
        <dbReference type="ARBA" id="ARBA00023136"/>
    </source>
</evidence>
<keyword evidence="4" id="KW-0645">Protease</keyword>
<dbReference type="Proteomes" id="UP000324595">
    <property type="component" value="Unassembled WGS sequence"/>
</dbReference>
<feature type="transmembrane region" description="Helical" evidence="10">
    <location>
        <begin position="353"/>
        <end position="369"/>
    </location>
</feature>
<feature type="transmembrane region" description="Helical" evidence="10">
    <location>
        <begin position="138"/>
        <end position="161"/>
    </location>
</feature>
<evidence type="ECO:0000256" key="4">
    <source>
        <dbReference type="ARBA" id="ARBA00022670"/>
    </source>
</evidence>
<evidence type="ECO:0000256" key="8">
    <source>
        <dbReference type="ARBA" id="ARBA00022989"/>
    </source>
</evidence>
<evidence type="ECO:0000256" key="7">
    <source>
        <dbReference type="ARBA" id="ARBA00022946"/>
    </source>
</evidence>
<dbReference type="Pfam" id="PF02163">
    <property type="entry name" value="Peptidase_M50"/>
    <property type="match status" value="1"/>
</dbReference>
<dbReference type="EMBL" id="VNHY01000002">
    <property type="protein sequence ID" value="TYP93863.1"/>
    <property type="molecule type" value="Genomic_DNA"/>
</dbReference>
<proteinExistence type="inferred from homology"/>
<dbReference type="GO" id="GO:0006508">
    <property type="term" value="P:proteolysis"/>
    <property type="evidence" value="ECO:0007669"/>
    <property type="project" value="UniProtKB-KW"/>
</dbReference>
<dbReference type="GO" id="GO:0016020">
    <property type="term" value="C:membrane"/>
    <property type="evidence" value="ECO:0007669"/>
    <property type="project" value="UniProtKB-SubCell"/>
</dbReference>
<dbReference type="RefSeq" id="WP_148898908.1">
    <property type="nucleotide sequence ID" value="NZ_VNHY01000002.1"/>
</dbReference>
<evidence type="ECO:0000256" key="3">
    <source>
        <dbReference type="ARBA" id="ARBA00007931"/>
    </source>
</evidence>
<evidence type="ECO:0000256" key="5">
    <source>
        <dbReference type="ARBA" id="ARBA00022692"/>
    </source>
</evidence>
<feature type="transmembrane region" description="Helical" evidence="10">
    <location>
        <begin position="107"/>
        <end position="126"/>
    </location>
</feature>
<comment type="caution">
    <text evidence="12">The sequence shown here is derived from an EMBL/GenBank/DDBJ whole genome shotgun (WGS) entry which is preliminary data.</text>
</comment>
<comment type="similarity">
    <text evidence="3">Belongs to the peptidase M50B family.</text>
</comment>
<feature type="domain" description="Peptidase M50" evidence="11">
    <location>
        <begin position="81"/>
        <end position="270"/>
    </location>
</feature>
<dbReference type="OrthoDB" id="921763at2"/>
<dbReference type="PANTHER" id="PTHR31412">
    <property type="entry name" value="ZINC METALLOPROTEASE EGY1"/>
    <property type="match status" value="1"/>
</dbReference>
<evidence type="ECO:0000259" key="11">
    <source>
        <dbReference type="Pfam" id="PF02163"/>
    </source>
</evidence>
<feature type="transmembrane region" description="Helical" evidence="10">
    <location>
        <begin position="389"/>
        <end position="408"/>
    </location>
</feature>
<keyword evidence="5 10" id="KW-0812">Transmembrane</keyword>
<keyword evidence="13" id="KW-1185">Reference proteome</keyword>
<comment type="cofactor">
    <cofactor evidence="1">
        <name>Zn(2+)</name>
        <dbReference type="ChEBI" id="CHEBI:29105"/>
    </cofactor>
</comment>
<feature type="transmembrane region" description="Helical" evidence="10">
    <location>
        <begin position="328"/>
        <end position="347"/>
    </location>
</feature>
<dbReference type="GO" id="GO:0008233">
    <property type="term" value="F:peptidase activity"/>
    <property type="evidence" value="ECO:0007669"/>
    <property type="project" value="UniProtKB-KW"/>
</dbReference>
<organism evidence="12 13">
    <name type="scientific">Fodinibius salinus</name>
    <dbReference type="NCBI Taxonomy" id="860790"/>
    <lineage>
        <taxon>Bacteria</taxon>
        <taxon>Pseudomonadati</taxon>
        <taxon>Balneolota</taxon>
        <taxon>Balneolia</taxon>
        <taxon>Balneolales</taxon>
        <taxon>Balneolaceae</taxon>
        <taxon>Fodinibius</taxon>
    </lineage>
</organism>
<dbReference type="InterPro" id="IPR044838">
    <property type="entry name" value="EGY1-like"/>
</dbReference>
<evidence type="ECO:0000256" key="2">
    <source>
        <dbReference type="ARBA" id="ARBA00004141"/>
    </source>
</evidence>
<feature type="transmembrane region" description="Helical" evidence="10">
    <location>
        <begin position="297"/>
        <end position="316"/>
    </location>
</feature>
<reference evidence="12 13" key="1">
    <citation type="submission" date="2019-07" db="EMBL/GenBank/DDBJ databases">
        <title>Genomic Encyclopedia of Archaeal and Bacterial Type Strains, Phase II (KMG-II): from individual species to whole genera.</title>
        <authorList>
            <person name="Goeker M."/>
        </authorList>
    </citation>
    <scope>NUCLEOTIDE SEQUENCE [LARGE SCALE GENOMIC DNA]</scope>
    <source>
        <strain evidence="12 13">DSM 21935</strain>
    </source>
</reference>